<organism evidence="4 5">
    <name type="scientific">Buddleja alternifolia</name>
    <dbReference type="NCBI Taxonomy" id="168488"/>
    <lineage>
        <taxon>Eukaryota</taxon>
        <taxon>Viridiplantae</taxon>
        <taxon>Streptophyta</taxon>
        <taxon>Embryophyta</taxon>
        <taxon>Tracheophyta</taxon>
        <taxon>Spermatophyta</taxon>
        <taxon>Magnoliopsida</taxon>
        <taxon>eudicotyledons</taxon>
        <taxon>Gunneridae</taxon>
        <taxon>Pentapetalae</taxon>
        <taxon>asterids</taxon>
        <taxon>lamiids</taxon>
        <taxon>Lamiales</taxon>
        <taxon>Scrophulariaceae</taxon>
        <taxon>Buddlejeae</taxon>
        <taxon>Buddleja</taxon>
    </lineage>
</organism>
<dbReference type="PANTHER" id="PTHR10638">
    <property type="entry name" value="COPPER AMINE OXIDASE"/>
    <property type="match status" value="1"/>
</dbReference>
<feature type="domain" description="Copper amine oxidase catalytic" evidence="3">
    <location>
        <begin position="290"/>
        <end position="366"/>
    </location>
</feature>
<keyword evidence="5" id="KW-1185">Reference proteome</keyword>
<dbReference type="InterPro" id="IPR036460">
    <property type="entry name" value="Cu_amine_oxidase_C_sf"/>
</dbReference>
<keyword evidence="1" id="KW-0560">Oxidoreductase</keyword>
<dbReference type="GO" id="GO:0009308">
    <property type="term" value="P:amine metabolic process"/>
    <property type="evidence" value="ECO:0007669"/>
    <property type="project" value="UniProtKB-UniRule"/>
</dbReference>
<evidence type="ECO:0000313" key="4">
    <source>
        <dbReference type="EMBL" id="KAG8370197.1"/>
    </source>
</evidence>
<dbReference type="Gene3D" id="2.70.98.20">
    <property type="entry name" value="Copper amine oxidase, catalytic domain"/>
    <property type="match status" value="1"/>
</dbReference>
<comment type="cofactor">
    <cofactor evidence="1">
        <name>Cu cation</name>
        <dbReference type="ChEBI" id="CHEBI:23378"/>
    </cofactor>
    <text evidence="1">Contains 1 topaquinone per subunit.</text>
</comment>
<evidence type="ECO:0000256" key="1">
    <source>
        <dbReference type="RuleBase" id="RU000672"/>
    </source>
</evidence>
<reference evidence="4" key="1">
    <citation type="submission" date="2019-10" db="EMBL/GenBank/DDBJ databases">
        <authorList>
            <person name="Zhang R."/>
            <person name="Pan Y."/>
            <person name="Wang J."/>
            <person name="Ma R."/>
            <person name="Yu S."/>
        </authorList>
    </citation>
    <scope>NUCLEOTIDE SEQUENCE</scope>
    <source>
        <strain evidence="4">LA-IB0</strain>
        <tissue evidence="4">Leaf</tissue>
    </source>
</reference>
<dbReference type="EMBL" id="WHWC01000014">
    <property type="protein sequence ID" value="KAG8370197.1"/>
    <property type="molecule type" value="Genomic_DNA"/>
</dbReference>
<proteinExistence type="inferred from homology"/>
<comment type="caution">
    <text evidence="4">The sequence shown here is derived from an EMBL/GenBank/DDBJ whole genome shotgun (WGS) entry which is preliminary data.</text>
</comment>
<dbReference type="GO" id="GO:0048038">
    <property type="term" value="F:quinone binding"/>
    <property type="evidence" value="ECO:0007669"/>
    <property type="project" value="InterPro"/>
</dbReference>
<name>A0AAV6WP64_9LAMI</name>
<keyword evidence="1" id="KW-0479">Metal-binding</keyword>
<dbReference type="GO" id="GO:0008131">
    <property type="term" value="F:primary methylamine oxidase activity"/>
    <property type="evidence" value="ECO:0007669"/>
    <property type="project" value="InterPro"/>
</dbReference>
<evidence type="ECO:0000256" key="2">
    <source>
        <dbReference type="SAM" id="MobiDB-lite"/>
    </source>
</evidence>
<keyword evidence="1" id="KW-0801">TPQ</keyword>
<evidence type="ECO:0000259" key="3">
    <source>
        <dbReference type="Pfam" id="PF01179"/>
    </source>
</evidence>
<dbReference type="AlphaFoldDB" id="A0AAV6WP64"/>
<dbReference type="Pfam" id="PF01179">
    <property type="entry name" value="Cu_amine_oxid"/>
    <property type="match status" value="1"/>
</dbReference>
<feature type="region of interest" description="Disordered" evidence="2">
    <location>
        <begin position="95"/>
        <end position="200"/>
    </location>
</feature>
<gene>
    <name evidence="4" type="ORF">BUALT_Bualt14G0092100</name>
</gene>
<dbReference type="Proteomes" id="UP000826271">
    <property type="component" value="Unassembled WGS sequence"/>
</dbReference>
<dbReference type="SUPFAM" id="SSF49998">
    <property type="entry name" value="Amine oxidase catalytic domain"/>
    <property type="match status" value="1"/>
</dbReference>
<comment type="similarity">
    <text evidence="1">Belongs to the copper/topaquinone oxidase family.</text>
</comment>
<keyword evidence="1" id="KW-0186">Copper</keyword>
<dbReference type="EC" id="1.4.3.-" evidence="1"/>
<feature type="compositionally biased region" description="Basic and acidic residues" evidence="2">
    <location>
        <begin position="133"/>
        <end position="144"/>
    </location>
</feature>
<sequence>MEEADNDRPPPITVTPNQKKKKLKRQLVGASSPIKTTAQNTAAYSLHEQHMDGQVQSEGTTQPAIPTGTPHHDTIPEKVWSAQHLKDTWSRKVNTANKGDTKGANLAEAQNTPVPTTHGPWNIVQQRIRRGPPRRENIKKRDTTQDSPIFFFGQGTSQANKGNKEMASGTRAPKSTSRGPTERKNTEKGKHKMPGTELNASGSRFNVLNEVGEEELSEEPQRVSERMNPNAYEPLDDNILTSDDESDGDQDDIISTVLSMERDTWDVGRVTAHENMDTEEVRREPCCEDDIDGDANFLIKNQLRTVRVIDGSSLRKSYWKVVNEVAKIESDAKIRLGSGTTEIIVVNPSKKTKMGNIIGYHLIPGSLWGLYYAKMIMR</sequence>
<protein>
    <recommendedName>
        <fullName evidence="1">Amine oxidase</fullName>
        <ecNumber evidence="1">1.4.3.-</ecNumber>
    </recommendedName>
</protein>
<feature type="compositionally biased region" description="Polar residues" evidence="2">
    <location>
        <begin position="54"/>
        <end position="64"/>
    </location>
</feature>
<accession>A0AAV6WP64</accession>
<feature type="region of interest" description="Disordered" evidence="2">
    <location>
        <begin position="212"/>
        <end position="249"/>
    </location>
</feature>
<dbReference type="GO" id="GO:0005507">
    <property type="term" value="F:copper ion binding"/>
    <property type="evidence" value="ECO:0007669"/>
    <property type="project" value="InterPro"/>
</dbReference>
<feature type="region of interest" description="Disordered" evidence="2">
    <location>
        <begin position="1"/>
        <end position="36"/>
    </location>
</feature>
<dbReference type="InterPro" id="IPR000269">
    <property type="entry name" value="Cu_amine_oxidase"/>
</dbReference>
<evidence type="ECO:0000313" key="5">
    <source>
        <dbReference type="Proteomes" id="UP000826271"/>
    </source>
</evidence>
<comment type="PTM">
    <text evidence="1">Topaquinone (TPQ) is generated by copper-dependent autoxidation of a specific tyrosyl residue.</text>
</comment>
<feature type="region of interest" description="Disordered" evidence="2">
    <location>
        <begin position="51"/>
        <end position="75"/>
    </location>
</feature>
<dbReference type="InterPro" id="IPR015798">
    <property type="entry name" value="Cu_amine_oxidase_C"/>
</dbReference>
<dbReference type="PANTHER" id="PTHR10638:SF71">
    <property type="entry name" value="AMINE OXIDASE"/>
    <property type="match status" value="1"/>
</dbReference>